<dbReference type="SUPFAM" id="SSF160272">
    <property type="entry name" value="Shew3726-like"/>
    <property type="match status" value="1"/>
</dbReference>
<dbReference type="Proteomes" id="UP000198773">
    <property type="component" value="Unassembled WGS sequence"/>
</dbReference>
<evidence type="ECO:0000313" key="1">
    <source>
        <dbReference type="EMBL" id="SEA65971.1"/>
    </source>
</evidence>
<dbReference type="AlphaFoldDB" id="A0A1H4D061"/>
<evidence type="ECO:0008006" key="3">
    <source>
        <dbReference type="Google" id="ProtNLM"/>
    </source>
</evidence>
<protein>
    <recommendedName>
        <fullName evidence="3">DUF1488 domain-containing protein</fullName>
    </recommendedName>
</protein>
<name>A0A1H4D061_ALKAM</name>
<dbReference type="EMBL" id="FNRM01000005">
    <property type="protein sequence ID" value="SEA65971.1"/>
    <property type="molecule type" value="Genomic_DNA"/>
</dbReference>
<dbReference type="OrthoDB" id="6465020at2"/>
<dbReference type="InterPro" id="IPR009962">
    <property type="entry name" value="DUF1488"/>
</dbReference>
<dbReference type="InterPro" id="IPR036692">
    <property type="entry name" value="Shew3726-like_sf"/>
</dbReference>
<accession>A0A1H4D061</accession>
<dbReference type="Pfam" id="PF07369">
    <property type="entry name" value="DUF1488"/>
    <property type="match status" value="1"/>
</dbReference>
<proteinExistence type="predicted"/>
<reference evidence="1 2" key="1">
    <citation type="submission" date="2016-10" db="EMBL/GenBank/DDBJ databases">
        <authorList>
            <person name="de Groot N.N."/>
        </authorList>
    </citation>
    <scope>NUCLEOTIDE SEQUENCE [LARGE SCALE GENOMIC DNA]</scope>
    <source>
        <strain evidence="1 2">CGMCC 1.3430</strain>
    </source>
</reference>
<organism evidence="1 2">
    <name type="scientific">Alkalimonas amylolytica</name>
    <dbReference type="NCBI Taxonomy" id="152573"/>
    <lineage>
        <taxon>Bacteria</taxon>
        <taxon>Pseudomonadati</taxon>
        <taxon>Pseudomonadota</taxon>
        <taxon>Gammaproteobacteria</taxon>
        <taxon>Alkalimonas</taxon>
    </lineage>
</organism>
<dbReference type="Gene3D" id="3.30.160.140">
    <property type="entry name" value="Shew3726-like"/>
    <property type="match status" value="1"/>
</dbReference>
<evidence type="ECO:0000313" key="2">
    <source>
        <dbReference type="Proteomes" id="UP000198773"/>
    </source>
</evidence>
<keyword evidence="2" id="KW-1185">Reference proteome</keyword>
<dbReference type="RefSeq" id="WP_091342623.1">
    <property type="nucleotide sequence ID" value="NZ_FNRM01000005.1"/>
</dbReference>
<gene>
    <name evidence="1" type="ORF">SAMN04488051_1052</name>
</gene>
<sequence length="82" mass="9095">MNQQLIFNHDFYYDSARDAVGFSCLQAGLRLTAFIARPDNTLPADWLAKIKADAFDWEDAAEQAVAAEGWNAAGEFWLPVTG</sequence>
<dbReference type="STRING" id="152573.SAMN04488051_1052"/>